<evidence type="ECO:0000313" key="4">
    <source>
        <dbReference type="Proteomes" id="UP000541810"/>
    </source>
</evidence>
<reference evidence="3 4" key="1">
    <citation type="submission" date="2020-08" db="EMBL/GenBank/DDBJ databases">
        <title>Genomic Encyclopedia of Type Strains, Phase IV (KMG-IV): sequencing the most valuable type-strain genomes for metagenomic binning, comparative biology and taxonomic classification.</title>
        <authorList>
            <person name="Goeker M."/>
        </authorList>
    </citation>
    <scope>NUCLEOTIDE SEQUENCE [LARGE SCALE GENOMIC DNA]</scope>
    <source>
        <strain evidence="3 4">DSM 103725</strain>
    </source>
</reference>
<dbReference type="GO" id="GO:0016020">
    <property type="term" value="C:membrane"/>
    <property type="evidence" value="ECO:0007669"/>
    <property type="project" value="InterPro"/>
</dbReference>
<protein>
    <submittedName>
        <fullName evidence="3">Drug/metabolite transporter (DMT)-like permease</fullName>
    </submittedName>
</protein>
<dbReference type="RefSeq" id="WP_184677380.1">
    <property type="nucleotide sequence ID" value="NZ_JACHGY010000001.1"/>
</dbReference>
<evidence type="ECO:0000256" key="1">
    <source>
        <dbReference type="SAM" id="Phobius"/>
    </source>
</evidence>
<feature type="transmembrane region" description="Helical" evidence="1">
    <location>
        <begin position="224"/>
        <end position="246"/>
    </location>
</feature>
<comment type="caution">
    <text evidence="3">The sequence shown here is derived from an EMBL/GenBank/DDBJ whole genome shotgun (WGS) entry which is preliminary data.</text>
</comment>
<sequence>MALGILLGLLTGLGHSLAYLASRWFTVDRGRPVSQLLVQGHVLMGAVCWVALPFLWPVGFAPTAEWWGQLSGLIGFFVLAQVCLLSSLRATDASRVAPLLGMKVAVLALLSVLMGMPLTGTQWTGVAMAVAAAWVLNDVGGRLAWKVTALVVGACLAYALADTFIKGTIEIAKDMTGDHSRFGIPIFTVAAVYGSLGVIALPLLGVWGSRKREAWRDTLPYAAIWLATMVALYATFASLGTVLGAILQSTRGLISILLGVMLAGMGWHHLEQKHGWAVQARRLGAAALMCLAVLLYVWGGR</sequence>
<feature type="domain" description="EamA" evidence="2">
    <location>
        <begin position="3"/>
        <end position="136"/>
    </location>
</feature>
<dbReference type="SUPFAM" id="SSF103481">
    <property type="entry name" value="Multidrug resistance efflux transporter EmrE"/>
    <property type="match status" value="1"/>
</dbReference>
<feature type="transmembrane region" description="Helical" evidence="1">
    <location>
        <begin position="96"/>
        <end position="113"/>
    </location>
</feature>
<keyword evidence="1" id="KW-0472">Membrane</keyword>
<evidence type="ECO:0000313" key="3">
    <source>
        <dbReference type="EMBL" id="MBB6429818.1"/>
    </source>
</evidence>
<keyword evidence="4" id="KW-1185">Reference proteome</keyword>
<feature type="transmembrane region" description="Helical" evidence="1">
    <location>
        <begin position="42"/>
        <end position="61"/>
    </location>
</feature>
<evidence type="ECO:0000259" key="2">
    <source>
        <dbReference type="Pfam" id="PF00892"/>
    </source>
</evidence>
<accession>A0A7X0H5S3</accession>
<feature type="transmembrane region" description="Helical" evidence="1">
    <location>
        <begin position="182"/>
        <end position="204"/>
    </location>
</feature>
<feature type="transmembrane region" description="Helical" evidence="1">
    <location>
        <begin position="282"/>
        <end position="299"/>
    </location>
</feature>
<feature type="transmembrane region" description="Helical" evidence="1">
    <location>
        <begin position="73"/>
        <end position="90"/>
    </location>
</feature>
<proteinExistence type="predicted"/>
<dbReference type="Proteomes" id="UP000541810">
    <property type="component" value="Unassembled WGS sequence"/>
</dbReference>
<dbReference type="InterPro" id="IPR037185">
    <property type="entry name" value="EmrE-like"/>
</dbReference>
<feature type="transmembrane region" description="Helical" evidence="1">
    <location>
        <begin position="143"/>
        <end position="161"/>
    </location>
</feature>
<feature type="transmembrane region" description="Helical" evidence="1">
    <location>
        <begin position="253"/>
        <end position="270"/>
    </location>
</feature>
<keyword evidence="1" id="KW-0812">Transmembrane</keyword>
<dbReference type="InterPro" id="IPR000620">
    <property type="entry name" value="EamA_dom"/>
</dbReference>
<dbReference type="EMBL" id="JACHGY010000001">
    <property type="protein sequence ID" value="MBB6429818.1"/>
    <property type="molecule type" value="Genomic_DNA"/>
</dbReference>
<dbReference type="Pfam" id="PF00892">
    <property type="entry name" value="EamA"/>
    <property type="match status" value="1"/>
</dbReference>
<organism evidence="3 4">
    <name type="scientific">Algisphaera agarilytica</name>
    <dbReference type="NCBI Taxonomy" id="1385975"/>
    <lineage>
        <taxon>Bacteria</taxon>
        <taxon>Pseudomonadati</taxon>
        <taxon>Planctomycetota</taxon>
        <taxon>Phycisphaerae</taxon>
        <taxon>Phycisphaerales</taxon>
        <taxon>Phycisphaeraceae</taxon>
        <taxon>Algisphaera</taxon>
    </lineage>
</organism>
<dbReference type="AlphaFoldDB" id="A0A7X0H5S3"/>
<name>A0A7X0H5S3_9BACT</name>
<gene>
    <name evidence="3" type="ORF">HNQ40_001624</name>
</gene>
<keyword evidence="1" id="KW-1133">Transmembrane helix</keyword>